<sequence>MKKPSHFTALINYYQTEKGGVVNPISTGFRASFQFPFELQTYFGSQNFEDPELIFPGDSVSVEVTLINAESFLSKLYTGMDFEISDNSGVIGNGVISEVYSR</sequence>
<dbReference type="Gene3D" id="2.40.30.10">
    <property type="entry name" value="Translation factors"/>
    <property type="match status" value="1"/>
</dbReference>
<evidence type="ECO:0008006" key="5">
    <source>
        <dbReference type="Google" id="ProtNLM"/>
    </source>
</evidence>
<dbReference type="SUPFAM" id="SSF50465">
    <property type="entry name" value="EF-Tu/eEF-1alpha/eIF2-gamma C-terminal domain"/>
    <property type="match status" value="1"/>
</dbReference>
<keyword evidence="1" id="KW-0547">Nucleotide-binding</keyword>
<proteinExistence type="predicted"/>
<organism evidence="3 4">
    <name type="scientific">Chryseobacterium caseinilyticum</name>
    <dbReference type="NCBI Taxonomy" id="2771428"/>
    <lineage>
        <taxon>Bacteria</taxon>
        <taxon>Pseudomonadati</taxon>
        <taxon>Bacteroidota</taxon>
        <taxon>Flavobacteriia</taxon>
        <taxon>Flavobacteriales</taxon>
        <taxon>Weeksellaceae</taxon>
        <taxon>Chryseobacterium group</taxon>
        <taxon>Chryseobacterium</taxon>
    </lineage>
</organism>
<dbReference type="EMBL" id="JACYFS010000001">
    <property type="protein sequence ID" value="MBD8081474.1"/>
    <property type="molecule type" value="Genomic_DNA"/>
</dbReference>
<accession>A0ABR8Z849</accession>
<evidence type="ECO:0000256" key="1">
    <source>
        <dbReference type="ARBA" id="ARBA00022741"/>
    </source>
</evidence>
<dbReference type="Proteomes" id="UP000637299">
    <property type="component" value="Unassembled WGS sequence"/>
</dbReference>
<keyword evidence="2" id="KW-0342">GTP-binding</keyword>
<name>A0ABR8Z849_9FLAO</name>
<evidence type="ECO:0000313" key="4">
    <source>
        <dbReference type="Proteomes" id="UP000637299"/>
    </source>
</evidence>
<protein>
    <recommendedName>
        <fullName evidence="5">Translation elongation factor EFTu/EF1A C-terminal domain-containing protein</fullName>
    </recommendedName>
</protein>
<gene>
    <name evidence="3" type="ORF">IC610_03440</name>
</gene>
<comment type="caution">
    <text evidence="3">The sequence shown here is derived from an EMBL/GenBank/DDBJ whole genome shotgun (WGS) entry which is preliminary data.</text>
</comment>
<keyword evidence="4" id="KW-1185">Reference proteome</keyword>
<dbReference type="InterPro" id="IPR009001">
    <property type="entry name" value="Transl_elong_EF1A/Init_IF2_C"/>
</dbReference>
<evidence type="ECO:0000256" key="2">
    <source>
        <dbReference type="ARBA" id="ARBA00023134"/>
    </source>
</evidence>
<evidence type="ECO:0000313" key="3">
    <source>
        <dbReference type="EMBL" id="MBD8081474.1"/>
    </source>
</evidence>
<dbReference type="RefSeq" id="WP_191735248.1">
    <property type="nucleotide sequence ID" value="NZ_JACYFS010000001.1"/>
</dbReference>
<reference evidence="3 4" key="1">
    <citation type="submission" date="2020-09" db="EMBL/GenBank/DDBJ databases">
        <title>Genome seq and assembly of Chryseobacterium sp.</title>
        <authorList>
            <person name="Chhetri G."/>
        </authorList>
    </citation>
    <scope>NUCLEOTIDE SEQUENCE [LARGE SCALE GENOMIC DNA]</scope>
    <source>
        <strain evidence="3 4">GCR10</strain>
    </source>
</reference>